<proteinExistence type="predicted"/>
<sequence>METENFKAGETVVHKSGGENMVITEIEGQEAICSVLINHESVKTKFLLCELRRPDTPFVGIWSFG</sequence>
<accession>A0ABT0BN52</accession>
<dbReference type="EMBL" id="JALHLG010000005">
    <property type="protein sequence ID" value="MCJ2186477.1"/>
    <property type="molecule type" value="Genomic_DNA"/>
</dbReference>
<comment type="caution">
    <text evidence="1">The sequence shown here is derived from an EMBL/GenBank/DDBJ whole genome shotgun (WGS) entry which is preliminary data.</text>
</comment>
<dbReference type="Proteomes" id="UP001202281">
    <property type="component" value="Unassembled WGS sequence"/>
</dbReference>
<evidence type="ECO:0000313" key="2">
    <source>
        <dbReference type="Proteomes" id="UP001202281"/>
    </source>
</evidence>
<dbReference type="RefSeq" id="WP_243918887.1">
    <property type="nucleotide sequence ID" value="NZ_JALHLG010000005.1"/>
</dbReference>
<keyword evidence="2" id="KW-1185">Reference proteome</keyword>
<reference evidence="1 2" key="1">
    <citation type="submission" date="2022-04" db="EMBL/GenBank/DDBJ databases">
        <title>Identification of a novel bacterium isolated from mangrove sediments.</title>
        <authorList>
            <person name="Pan X."/>
        </authorList>
    </citation>
    <scope>NUCLEOTIDE SEQUENCE [LARGE SCALE GENOMIC DNA]</scope>
    <source>
        <strain evidence="1 2">B2638</strain>
    </source>
</reference>
<protein>
    <submittedName>
        <fullName evidence="1">Uncharacterized protein</fullName>
    </submittedName>
</protein>
<gene>
    <name evidence="1" type="ORF">MTR66_06580</name>
</gene>
<organism evidence="1 2">
    <name type="scientific">Novosphingobium beihaiensis</name>
    <dbReference type="NCBI Taxonomy" id="2930389"/>
    <lineage>
        <taxon>Bacteria</taxon>
        <taxon>Pseudomonadati</taxon>
        <taxon>Pseudomonadota</taxon>
        <taxon>Alphaproteobacteria</taxon>
        <taxon>Sphingomonadales</taxon>
        <taxon>Sphingomonadaceae</taxon>
        <taxon>Novosphingobium</taxon>
    </lineage>
</organism>
<name>A0ABT0BN52_9SPHN</name>
<evidence type="ECO:0000313" key="1">
    <source>
        <dbReference type="EMBL" id="MCJ2186477.1"/>
    </source>
</evidence>